<comment type="caution">
    <text evidence="1">The sequence shown here is derived from an EMBL/GenBank/DDBJ whole genome shotgun (WGS) entry which is preliminary data.</text>
</comment>
<protein>
    <submittedName>
        <fullName evidence="1">Uncharacterized protein</fullName>
    </submittedName>
</protein>
<gene>
    <name evidence="1" type="ORF">J2S03_000542</name>
</gene>
<dbReference type="Proteomes" id="UP001232973">
    <property type="component" value="Unassembled WGS sequence"/>
</dbReference>
<name>A0ABT9XEN2_9BACL</name>
<reference evidence="1 2" key="1">
    <citation type="submission" date="2023-07" db="EMBL/GenBank/DDBJ databases">
        <title>Genomic Encyclopedia of Type Strains, Phase IV (KMG-IV): sequencing the most valuable type-strain genomes for metagenomic binning, comparative biology and taxonomic classification.</title>
        <authorList>
            <person name="Goeker M."/>
        </authorList>
    </citation>
    <scope>NUCLEOTIDE SEQUENCE [LARGE SCALE GENOMIC DNA]</scope>
    <source>
        <strain evidence="1 2">DSM 4006</strain>
    </source>
</reference>
<evidence type="ECO:0000313" key="1">
    <source>
        <dbReference type="EMBL" id="MDQ0188730.1"/>
    </source>
</evidence>
<organism evidence="1 2">
    <name type="scientific">Alicyclobacillus cycloheptanicus</name>
    <dbReference type="NCBI Taxonomy" id="1457"/>
    <lineage>
        <taxon>Bacteria</taxon>
        <taxon>Bacillati</taxon>
        <taxon>Bacillota</taxon>
        <taxon>Bacilli</taxon>
        <taxon>Bacillales</taxon>
        <taxon>Alicyclobacillaceae</taxon>
        <taxon>Alicyclobacillus</taxon>
    </lineage>
</organism>
<dbReference type="EMBL" id="JAUSTP010000002">
    <property type="protein sequence ID" value="MDQ0188730.1"/>
    <property type="molecule type" value="Genomic_DNA"/>
</dbReference>
<sequence>MTPRLTLESALDYTSVSMSNGREEMGASKYVILRFVISVR</sequence>
<accession>A0ABT9XEN2</accession>
<evidence type="ECO:0000313" key="2">
    <source>
        <dbReference type="Proteomes" id="UP001232973"/>
    </source>
</evidence>
<proteinExistence type="predicted"/>
<keyword evidence="2" id="KW-1185">Reference proteome</keyword>